<dbReference type="GO" id="GO:0008017">
    <property type="term" value="F:microtubule binding"/>
    <property type="evidence" value="ECO:0007669"/>
    <property type="project" value="InterPro"/>
</dbReference>
<sequence length="660" mass="75089">MAAPLLMEQPKQFGISHSVPLAEGWRVFPQKDWRNGQTGMSHTSHTVLELDATAVLGLTEGINFKKSPAGKCFMIYKDKNTLRACRNQCKHQGGNFRKDIEDIDGRTVHCTKHNWKLNVATMQYVNPPDSFLQEEISHDYISPAQLASPAAATATTSNAASPVVPRREDAASSRVCAFTVVLQDMFRGSAVRDLTEVVKSEDGGLKLVELVPPEPWTVDSRPAQELQPGEVTLTYITHACMELKAGDKRMMFDPWLTGPAFARGWWLLHEPPLRRHGQTQTSRPRLHQPHTLGPPKVDKNLRFMILMDGVHPEIDTCLIVDYKGHLILNTVDCTRPNNGCLPHGVDVMMSDFAGGASGFPMTFHKGKYTESWKRDFISRERKELLHYTAKLVAKLQPKVYCPFSGYFTEAHPSDRYIKNINTKNNPEDLNKKIKNLCPHITTWTPLPGSVLDLALALTNQDGRDCITQPPSGTKILKDSWDFDLYVDELNAAISSKIFEHKSWIQFYYNWAGFKNYNLVIRVTETDDDFQPRDDGYDYLVDFLDLSFPSVRPQREHFYVEASSGTTQPGTEKHSQEQLDLVREIKAAQQDLLEAQRKEYMFPRTLDPLRSRAELEEEFRTQQEQLMSMLGHCETLVEQEQEKVVDQNEKSSFYQFCCSLG</sequence>
<dbReference type="EMBL" id="JAROKS010000214">
    <property type="protein sequence ID" value="KAK1784390.1"/>
    <property type="molecule type" value="Genomic_DNA"/>
</dbReference>
<organism evidence="6 7">
    <name type="scientific">Electrophorus voltai</name>
    <dbReference type="NCBI Taxonomy" id="2609070"/>
    <lineage>
        <taxon>Eukaryota</taxon>
        <taxon>Metazoa</taxon>
        <taxon>Chordata</taxon>
        <taxon>Craniata</taxon>
        <taxon>Vertebrata</taxon>
        <taxon>Euteleostomi</taxon>
        <taxon>Actinopterygii</taxon>
        <taxon>Neopterygii</taxon>
        <taxon>Teleostei</taxon>
        <taxon>Ostariophysi</taxon>
        <taxon>Gymnotiformes</taxon>
        <taxon>Gymnotoidei</taxon>
        <taxon>Gymnotidae</taxon>
        <taxon>Electrophorus</taxon>
    </lineage>
</organism>
<name>A0AAD8YNH9_9TELE</name>
<evidence type="ECO:0000256" key="4">
    <source>
        <dbReference type="ARBA" id="ARBA00023014"/>
    </source>
</evidence>
<dbReference type="Pfam" id="PF13931">
    <property type="entry name" value="Microtub_bind"/>
    <property type="match status" value="1"/>
</dbReference>
<keyword evidence="1" id="KW-0001">2Fe-2S</keyword>
<evidence type="ECO:0000256" key="1">
    <source>
        <dbReference type="ARBA" id="ARBA00022714"/>
    </source>
</evidence>
<dbReference type="GO" id="GO:0051537">
    <property type="term" value="F:2 iron, 2 sulfur cluster binding"/>
    <property type="evidence" value="ECO:0007669"/>
    <property type="project" value="UniProtKB-KW"/>
</dbReference>
<dbReference type="GO" id="GO:0005737">
    <property type="term" value="C:cytoplasm"/>
    <property type="evidence" value="ECO:0007669"/>
    <property type="project" value="TreeGrafter"/>
</dbReference>
<gene>
    <name evidence="6" type="ORF">P4O66_002418</name>
</gene>
<dbReference type="InterPro" id="IPR027033">
    <property type="entry name" value="Cnh"/>
</dbReference>
<protein>
    <recommendedName>
        <fullName evidence="5">Rieske domain-containing protein</fullName>
    </recommendedName>
</protein>
<dbReference type="AlphaFoldDB" id="A0AAD8YNH9"/>
<dbReference type="GO" id="GO:0030338">
    <property type="term" value="F:CMP-N-acetylneuraminate monooxygenase activity"/>
    <property type="evidence" value="ECO:0007669"/>
    <property type="project" value="TreeGrafter"/>
</dbReference>
<dbReference type="GO" id="GO:0046381">
    <property type="term" value="P:CMP-N-acetylneuraminate metabolic process"/>
    <property type="evidence" value="ECO:0007669"/>
    <property type="project" value="TreeGrafter"/>
</dbReference>
<accession>A0AAD8YNH9</accession>
<dbReference type="Gene3D" id="2.102.10.10">
    <property type="entry name" value="Rieske [2Fe-2S] iron-sulphur domain"/>
    <property type="match status" value="1"/>
</dbReference>
<dbReference type="PANTHER" id="PTHR46522">
    <property type="entry name" value="CYTIDINE MONOPHOSPHATE-N-ACETYLNEURAMINIC ACID HYDROXYLASE"/>
    <property type="match status" value="1"/>
</dbReference>
<evidence type="ECO:0000256" key="2">
    <source>
        <dbReference type="ARBA" id="ARBA00022723"/>
    </source>
</evidence>
<reference evidence="6" key="1">
    <citation type="submission" date="2023-03" db="EMBL/GenBank/DDBJ databases">
        <title>Electrophorus voltai genome.</title>
        <authorList>
            <person name="Bian C."/>
        </authorList>
    </citation>
    <scope>NUCLEOTIDE SEQUENCE</scope>
    <source>
        <strain evidence="6">CB-2022</strain>
        <tissue evidence="6">Muscle</tissue>
    </source>
</reference>
<dbReference type="InterPro" id="IPR025901">
    <property type="entry name" value="Kinesin-assoc_MT-bd_dom"/>
</dbReference>
<evidence type="ECO:0000313" key="7">
    <source>
        <dbReference type="Proteomes" id="UP001239994"/>
    </source>
</evidence>
<keyword evidence="3" id="KW-0408">Iron</keyword>
<proteinExistence type="predicted"/>
<dbReference type="GO" id="GO:0046872">
    <property type="term" value="F:metal ion binding"/>
    <property type="evidence" value="ECO:0007669"/>
    <property type="project" value="UniProtKB-KW"/>
</dbReference>
<keyword evidence="4" id="KW-0411">Iron-sulfur</keyword>
<dbReference type="Proteomes" id="UP001239994">
    <property type="component" value="Unassembled WGS sequence"/>
</dbReference>
<evidence type="ECO:0000259" key="5">
    <source>
        <dbReference type="PROSITE" id="PS51296"/>
    </source>
</evidence>
<keyword evidence="2" id="KW-0479">Metal-binding</keyword>
<dbReference type="Pfam" id="PF00355">
    <property type="entry name" value="Rieske"/>
    <property type="match status" value="1"/>
</dbReference>
<evidence type="ECO:0000313" key="6">
    <source>
        <dbReference type="EMBL" id="KAK1784390.1"/>
    </source>
</evidence>
<evidence type="ECO:0000256" key="3">
    <source>
        <dbReference type="ARBA" id="ARBA00023004"/>
    </source>
</evidence>
<dbReference type="InterPro" id="IPR036922">
    <property type="entry name" value="Rieske_2Fe-2S_sf"/>
</dbReference>
<keyword evidence="7" id="KW-1185">Reference proteome</keyword>
<dbReference type="PROSITE" id="PS51296">
    <property type="entry name" value="RIESKE"/>
    <property type="match status" value="1"/>
</dbReference>
<feature type="domain" description="Rieske" evidence="5">
    <location>
        <begin position="50"/>
        <end position="147"/>
    </location>
</feature>
<dbReference type="PANTHER" id="PTHR46522:SF1">
    <property type="entry name" value="INACTIVE CYTIDINE MONOPHOSPHATE-N-ACETYLNEURAMINIC ACID HYDROXYLASE"/>
    <property type="match status" value="1"/>
</dbReference>
<dbReference type="InterPro" id="IPR017941">
    <property type="entry name" value="Rieske_2Fe-2S"/>
</dbReference>
<comment type="caution">
    <text evidence="6">The sequence shown here is derived from an EMBL/GenBank/DDBJ whole genome shotgun (WGS) entry which is preliminary data.</text>
</comment>
<dbReference type="SUPFAM" id="SSF50022">
    <property type="entry name" value="ISP domain"/>
    <property type="match status" value="1"/>
</dbReference>